<evidence type="ECO:0000256" key="2">
    <source>
        <dbReference type="ARBA" id="ARBA00022723"/>
    </source>
</evidence>
<keyword evidence="3" id="KW-0460">Magnesium</keyword>
<dbReference type="SUPFAM" id="SSF51604">
    <property type="entry name" value="Enolase C-terminal domain-like"/>
    <property type="match status" value="1"/>
</dbReference>
<dbReference type="SFLD" id="SFLDS00001">
    <property type="entry name" value="Enolase"/>
    <property type="match status" value="1"/>
</dbReference>
<dbReference type="InterPro" id="IPR013341">
    <property type="entry name" value="Mandelate_racemase_N_dom"/>
</dbReference>
<dbReference type="InterPro" id="IPR013342">
    <property type="entry name" value="Mandelate_racemase_C"/>
</dbReference>
<dbReference type="SFLD" id="SFLDG00179">
    <property type="entry name" value="mandelate_racemase"/>
    <property type="match status" value="1"/>
</dbReference>
<dbReference type="PANTHER" id="PTHR13794:SF58">
    <property type="entry name" value="MITOCHONDRIAL ENOLASE SUPERFAMILY MEMBER 1"/>
    <property type="match status" value="1"/>
</dbReference>
<dbReference type="SMART" id="SM00922">
    <property type="entry name" value="MR_MLE"/>
    <property type="match status" value="1"/>
</dbReference>
<sequence>MNNSTIEHVDVEVYRVGTPQAEADGTLCWDATTAVVVQVHAGDTTGLGWTYSSSSAAGVIREELAAVICGRDPFDIRGAWQVMHRHCRNFGTRGLVMQALSAVDIALWDLKARLCDLPLTVMLGQARSAVPIYGSGGFTTLDEIGLGEQISEWRAAGCRSMKIKIGQDWGTAVARDLSRVEQVRELAGAEVDLMVDANGGYTLGQARRVGAALDDLGVVWFEEPVSSDDIAGLGVLRNALRCDVAAGEYVSDLYGARQLAPALDCLQLDATRCGGYTGWLGCAAVAASRNLQVSAHCAPALHAPVAACVTNLRHVEYFIDHTRLEPVLFNGVPAATGGTLTPCTTEPGHGMSLAPTAKRYRRSLQEFTPSIDQKKRHEQQRN</sequence>
<dbReference type="RefSeq" id="WP_082762305.1">
    <property type="nucleotide sequence ID" value="NZ_LSKA01000271.1"/>
</dbReference>
<reference evidence="5 6" key="1">
    <citation type="submission" date="2019-01" db="EMBL/GenBank/DDBJ databases">
        <title>High-quality-draft genome sequences of five non-tuberculosis mycobacteriaceae isolated from a nosocomial environment.</title>
        <authorList>
            <person name="Tiago I."/>
            <person name="Alarico S."/>
            <person name="Pereira S.G."/>
            <person name="Coelho C."/>
            <person name="Maranha A."/>
            <person name="Empadinhas N."/>
        </authorList>
    </citation>
    <scope>NUCLEOTIDE SEQUENCE [LARGE SCALE GENOMIC DNA]</scope>
    <source>
        <strain evidence="5 6">24AIII</strain>
    </source>
</reference>
<dbReference type="InterPro" id="IPR046945">
    <property type="entry name" value="RHMD-like"/>
</dbReference>
<dbReference type="InterPro" id="IPR029017">
    <property type="entry name" value="Enolase-like_N"/>
</dbReference>
<protein>
    <submittedName>
        <fullName evidence="5">Mandelate racemase</fullName>
    </submittedName>
</protein>
<dbReference type="Proteomes" id="UP000294929">
    <property type="component" value="Unassembled WGS sequence"/>
</dbReference>
<dbReference type="InterPro" id="IPR036849">
    <property type="entry name" value="Enolase-like_C_sf"/>
</dbReference>
<comment type="caution">
    <text evidence="5">The sequence shown here is derived from an EMBL/GenBank/DDBJ whole genome shotgun (WGS) entry which is preliminary data.</text>
</comment>
<dbReference type="AlphaFoldDB" id="A0A4R5WDG4"/>
<dbReference type="PANTHER" id="PTHR13794">
    <property type="entry name" value="ENOLASE SUPERFAMILY, MANDELATE RACEMASE"/>
    <property type="match status" value="1"/>
</dbReference>
<dbReference type="GO" id="GO:0016836">
    <property type="term" value="F:hydro-lyase activity"/>
    <property type="evidence" value="ECO:0007669"/>
    <property type="project" value="TreeGrafter"/>
</dbReference>
<evidence type="ECO:0000313" key="5">
    <source>
        <dbReference type="EMBL" id="TDK87693.1"/>
    </source>
</evidence>
<dbReference type="EMBL" id="SDLO01000013">
    <property type="protein sequence ID" value="TDK87693.1"/>
    <property type="molecule type" value="Genomic_DNA"/>
</dbReference>
<proteinExistence type="predicted"/>
<dbReference type="Pfam" id="PF02746">
    <property type="entry name" value="MR_MLE_N"/>
    <property type="match status" value="1"/>
</dbReference>
<dbReference type="Pfam" id="PF13378">
    <property type="entry name" value="MR_MLE_C"/>
    <property type="match status" value="1"/>
</dbReference>
<evidence type="ECO:0000259" key="4">
    <source>
        <dbReference type="SMART" id="SM00922"/>
    </source>
</evidence>
<dbReference type="Gene3D" id="3.30.390.10">
    <property type="entry name" value="Enolase-like, N-terminal domain"/>
    <property type="match status" value="1"/>
</dbReference>
<evidence type="ECO:0000313" key="6">
    <source>
        <dbReference type="Proteomes" id="UP000294929"/>
    </source>
</evidence>
<dbReference type="SUPFAM" id="SSF54826">
    <property type="entry name" value="Enolase N-terminal domain-like"/>
    <property type="match status" value="1"/>
</dbReference>
<keyword evidence="2" id="KW-0479">Metal-binding</keyword>
<accession>A0A4R5WDG4</accession>
<dbReference type="GO" id="GO:0000287">
    <property type="term" value="F:magnesium ion binding"/>
    <property type="evidence" value="ECO:0007669"/>
    <property type="project" value="TreeGrafter"/>
</dbReference>
<gene>
    <name evidence="5" type="ORF">EUA03_17350</name>
</gene>
<dbReference type="Gene3D" id="3.20.20.120">
    <property type="entry name" value="Enolase-like C-terminal domain"/>
    <property type="match status" value="1"/>
</dbReference>
<name>A0A4R5WDG4_MYCMU</name>
<organism evidence="5 6">
    <name type="scientific">Mycolicibacterium mucogenicum</name>
    <name type="common">Mycobacterium mucogenicum</name>
    <dbReference type="NCBI Taxonomy" id="56689"/>
    <lineage>
        <taxon>Bacteria</taxon>
        <taxon>Bacillati</taxon>
        <taxon>Actinomycetota</taxon>
        <taxon>Actinomycetes</taxon>
        <taxon>Mycobacteriales</taxon>
        <taxon>Mycobacteriaceae</taxon>
        <taxon>Mycolicibacterium</taxon>
    </lineage>
</organism>
<dbReference type="InterPro" id="IPR029065">
    <property type="entry name" value="Enolase_C-like"/>
</dbReference>
<evidence type="ECO:0000256" key="1">
    <source>
        <dbReference type="ARBA" id="ARBA00001946"/>
    </source>
</evidence>
<evidence type="ECO:0000256" key="3">
    <source>
        <dbReference type="ARBA" id="ARBA00022842"/>
    </source>
</evidence>
<feature type="domain" description="Mandelate racemase/muconate lactonizing enzyme C-terminal" evidence="4">
    <location>
        <begin position="143"/>
        <end position="243"/>
    </location>
</feature>
<dbReference type="GO" id="GO:0016052">
    <property type="term" value="P:carbohydrate catabolic process"/>
    <property type="evidence" value="ECO:0007669"/>
    <property type="project" value="TreeGrafter"/>
</dbReference>
<comment type="cofactor">
    <cofactor evidence="1">
        <name>Mg(2+)</name>
        <dbReference type="ChEBI" id="CHEBI:18420"/>
    </cofactor>
</comment>